<dbReference type="PANTHER" id="PTHR39321:SF3">
    <property type="entry name" value="PHOSPHOPANTETHEINE ADENYLYLTRANSFERASE"/>
    <property type="match status" value="1"/>
</dbReference>
<keyword evidence="9 11" id="KW-0520">NAD</keyword>
<dbReference type="Pfam" id="PF01467">
    <property type="entry name" value="CTP_transf_like"/>
    <property type="match status" value="1"/>
</dbReference>
<evidence type="ECO:0000256" key="2">
    <source>
        <dbReference type="ARBA" id="ARBA00005019"/>
    </source>
</evidence>
<dbReference type="InterPro" id="IPR005248">
    <property type="entry name" value="NadD/NMNAT"/>
</dbReference>
<keyword evidence="6 11" id="KW-0548">Nucleotidyltransferase</keyword>
<dbReference type="PANTHER" id="PTHR39321">
    <property type="entry name" value="NICOTINATE-NUCLEOTIDE ADENYLYLTRANSFERASE-RELATED"/>
    <property type="match status" value="1"/>
</dbReference>
<keyword evidence="5 11" id="KW-0808">Transferase</keyword>
<dbReference type="NCBIfam" id="TIGR00482">
    <property type="entry name" value="nicotinate (nicotinamide) nucleotide adenylyltransferase"/>
    <property type="match status" value="1"/>
</dbReference>
<sequence>MIIQHWEFKKQMNNLVTDILAPKTNLQLTIGLYFGSYNPIHIGHLAIANYMVEYTDIDQLWFVVSPHNPLKRKNNLLDDYQRLEMVHRAVENDDRLRASNIEFNLPKPSYTVDTLVYLKEIHPNYHFKILMGSDNLENFHKWKNYETILQNYGIIVYPRPGFNPANVQVERNIAIAKHAPLMEISSSFIRKAIKEGKDVRHFLPQKSWEYLEEMNFYR</sequence>
<evidence type="ECO:0000256" key="4">
    <source>
        <dbReference type="ARBA" id="ARBA00022642"/>
    </source>
</evidence>
<dbReference type="InterPro" id="IPR004821">
    <property type="entry name" value="Cyt_trans-like"/>
</dbReference>
<comment type="catalytic activity">
    <reaction evidence="10 11">
        <text>nicotinate beta-D-ribonucleotide + ATP + H(+) = deamido-NAD(+) + diphosphate</text>
        <dbReference type="Rhea" id="RHEA:22860"/>
        <dbReference type="ChEBI" id="CHEBI:15378"/>
        <dbReference type="ChEBI" id="CHEBI:30616"/>
        <dbReference type="ChEBI" id="CHEBI:33019"/>
        <dbReference type="ChEBI" id="CHEBI:57502"/>
        <dbReference type="ChEBI" id="CHEBI:58437"/>
        <dbReference type="EC" id="2.7.7.18"/>
    </reaction>
</comment>
<evidence type="ECO:0000256" key="9">
    <source>
        <dbReference type="ARBA" id="ARBA00023027"/>
    </source>
</evidence>
<evidence type="ECO:0000256" key="10">
    <source>
        <dbReference type="ARBA" id="ARBA00048721"/>
    </source>
</evidence>
<dbReference type="GO" id="GO:0016779">
    <property type="term" value="F:nucleotidyltransferase activity"/>
    <property type="evidence" value="ECO:0007669"/>
    <property type="project" value="UniProtKB-KW"/>
</dbReference>
<gene>
    <name evidence="11" type="primary">nadD</name>
    <name evidence="13" type="ORF">FH5T_09880</name>
</gene>
<keyword evidence="14" id="KW-1185">Reference proteome</keyword>
<comment type="pathway">
    <text evidence="2 11">Cofactor biosynthesis; NAD(+) biosynthesis; deamido-NAD(+) from nicotinate D-ribonucleotide: step 1/1.</text>
</comment>
<keyword evidence="4 11" id="KW-0662">Pyridine nucleotide biosynthesis</keyword>
<organism evidence="13 14">
    <name type="scientific">Draconibacterium orientale</name>
    <dbReference type="NCBI Taxonomy" id="1168034"/>
    <lineage>
        <taxon>Bacteria</taxon>
        <taxon>Pseudomonadati</taxon>
        <taxon>Bacteroidota</taxon>
        <taxon>Bacteroidia</taxon>
        <taxon>Marinilabiliales</taxon>
        <taxon>Prolixibacteraceae</taxon>
        <taxon>Draconibacterium</taxon>
    </lineage>
</organism>
<evidence type="ECO:0000313" key="14">
    <source>
        <dbReference type="Proteomes" id="UP000023772"/>
    </source>
</evidence>
<dbReference type="SUPFAM" id="SSF52374">
    <property type="entry name" value="Nucleotidylyl transferase"/>
    <property type="match status" value="1"/>
</dbReference>
<dbReference type="InterPro" id="IPR014729">
    <property type="entry name" value="Rossmann-like_a/b/a_fold"/>
</dbReference>
<proteinExistence type="inferred from homology"/>
<keyword evidence="7 11" id="KW-0547">Nucleotide-binding</keyword>
<dbReference type="EC" id="2.7.7.18" evidence="11"/>
<protein>
    <recommendedName>
        <fullName evidence="11">Probable nicotinate-nucleotide adenylyltransferase</fullName>
        <ecNumber evidence="11">2.7.7.18</ecNumber>
    </recommendedName>
    <alternativeName>
        <fullName evidence="11">Deamido-NAD(+) diphosphorylase</fullName>
    </alternativeName>
    <alternativeName>
        <fullName evidence="11">Deamido-NAD(+) pyrophosphorylase</fullName>
    </alternativeName>
    <alternativeName>
        <fullName evidence="11">Nicotinate mononucleotide adenylyltransferase</fullName>
        <shortName evidence="11">NaMN adenylyltransferase</shortName>
    </alternativeName>
</protein>
<evidence type="ECO:0000256" key="7">
    <source>
        <dbReference type="ARBA" id="ARBA00022741"/>
    </source>
</evidence>
<comment type="function">
    <text evidence="1 11">Catalyzes the reversible adenylation of nicotinate mononucleotide (NaMN) to nicotinic acid adenine dinucleotide (NaAD).</text>
</comment>
<comment type="similarity">
    <text evidence="3 11">Belongs to the NadD family.</text>
</comment>
<evidence type="ECO:0000259" key="12">
    <source>
        <dbReference type="Pfam" id="PF01467"/>
    </source>
</evidence>
<evidence type="ECO:0000256" key="8">
    <source>
        <dbReference type="ARBA" id="ARBA00022840"/>
    </source>
</evidence>
<dbReference type="Gene3D" id="3.40.50.620">
    <property type="entry name" value="HUPs"/>
    <property type="match status" value="1"/>
</dbReference>
<evidence type="ECO:0000256" key="5">
    <source>
        <dbReference type="ARBA" id="ARBA00022679"/>
    </source>
</evidence>
<dbReference type="EMBL" id="CP007451">
    <property type="protein sequence ID" value="AHW59808.1"/>
    <property type="molecule type" value="Genomic_DNA"/>
</dbReference>
<evidence type="ECO:0000256" key="1">
    <source>
        <dbReference type="ARBA" id="ARBA00002324"/>
    </source>
</evidence>
<reference evidence="13 14" key="1">
    <citation type="submission" date="2014-03" db="EMBL/GenBank/DDBJ databases">
        <title>Complete genome sequence of a deeply braunched marine Bacteroidia bacterium Draconibacterium orientale type strain FH5T.</title>
        <authorList>
            <person name="Li X."/>
            <person name="Wang X."/>
            <person name="Xie Z."/>
            <person name="Du Z."/>
            <person name="Chen G."/>
        </authorList>
    </citation>
    <scope>NUCLEOTIDE SEQUENCE [LARGE SCALE GENOMIC DNA]</scope>
    <source>
        <strain evidence="13 14">FH5</strain>
    </source>
</reference>
<keyword evidence="8 11" id="KW-0067">ATP-binding</keyword>
<evidence type="ECO:0000256" key="6">
    <source>
        <dbReference type="ARBA" id="ARBA00022695"/>
    </source>
</evidence>
<dbReference type="HAMAP" id="MF_00244">
    <property type="entry name" value="NaMN_adenylyltr"/>
    <property type="match status" value="1"/>
</dbReference>
<name>A0ABN4CXH3_9BACT</name>
<evidence type="ECO:0000313" key="13">
    <source>
        <dbReference type="EMBL" id="AHW59808.1"/>
    </source>
</evidence>
<dbReference type="CDD" id="cd02165">
    <property type="entry name" value="NMNAT"/>
    <property type="match status" value="1"/>
</dbReference>
<dbReference type="Proteomes" id="UP000023772">
    <property type="component" value="Chromosome"/>
</dbReference>
<accession>A0ABN4CXH3</accession>
<evidence type="ECO:0000256" key="3">
    <source>
        <dbReference type="ARBA" id="ARBA00009014"/>
    </source>
</evidence>
<evidence type="ECO:0000256" key="11">
    <source>
        <dbReference type="HAMAP-Rule" id="MF_00244"/>
    </source>
</evidence>
<feature type="domain" description="Cytidyltransferase-like" evidence="12">
    <location>
        <begin position="32"/>
        <end position="191"/>
    </location>
</feature>